<evidence type="ECO:0000256" key="1">
    <source>
        <dbReference type="SAM" id="Phobius"/>
    </source>
</evidence>
<dbReference type="Proteomes" id="UP000244940">
    <property type="component" value="Unassembled WGS sequence"/>
</dbReference>
<name>A0A2U2C8X1_9RHOB</name>
<gene>
    <name evidence="2" type="ORF">C4N9_13325</name>
</gene>
<accession>A0A2U2C8X1</accession>
<feature type="transmembrane region" description="Helical" evidence="1">
    <location>
        <begin position="35"/>
        <end position="53"/>
    </location>
</feature>
<dbReference type="EMBL" id="QEYD01000007">
    <property type="protein sequence ID" value="PWE28312.1"/>
    <property type="molecule type" value="Genomic_DNA"/>
</dbReference>
<sequence length="79" mass="8970">MDMLDRDLLFLVGLVFFPLAFVALVSAWADRRFPWAALILVVLGGLVVVWAQLTHPGGGYDWRTIPDLLIETAARYWPR</sequence>
<dbReference type="RefSeq" id="WP_109533818.1">
    <property type="nucleotide sequence ID" value="NZ_CAXPUO010000002.1"/>
</dbReference>
<reference evidence="2 3" key="1">
    <citation type="submission" date="2018-05" db="EMBL/GenBank/DDBJ databases">
        <title>Pararhodobacter marina sp. nov., isolated from deep-sea water of the Indian Ocean.</title>
        <authorList>
            <person name="Lai Q.Sr."/>
            <person name="Liu X."/>
            <person name="Shao Z."/>
        </authorList>
    </citation>
    <scope>NUCLEOTIDE SEQUENCE [LARGE SCALE GENOMIC DNA]</scope>
    <source>
        <strain evidence="2 3">CIC4N-9</strain>
    </source>
</reference>
<keyword evidence="1" id="KW-0472">Membrane</keyword>
<dbReference type="AlphaFoldDB" id="A0A2U2C8X1"/>
<feature type="transmembrane region" description="Helical" evidence="1">
    <location>
        <begin position="7"/>
        <end position="29"/>
    </location>
</feature>
<dbReference type="OrthoDB" id="7875801at2"/>
<proteinExistence type="predicted"/>
<keyword evidence="1" id="KW-0812">Transmembrane</keyword>
<keyword evidence="1" id="KW-1133">Transmembrane helix</keyword>
<dbReference type="GeneID" id="94365873"/>
<protein>
    <submittedName>
        <fullName evidence="2">Uncharacterized protein</fullName>
    </submittedName>
</protein>
<keyword evidence="3" id="KW-1185">Reference proteome</keyword>
<organism evidence="2 3">
    <name type="scientific">Pararhodobacter marinus</name>
    <dbReference type="NCBI Taxonomy" id="2184063"/>
    <lineage>
        <taxon>Bacteria</taxon>
        <taxon>Pseudomonadati</taxon>
        <taxon>Pseudomonadota</taxon>
        <taxon>Alphaproteobacteria</taxon>
        <taxon>Rhodobacterales</taxon>
        <taxon>Paracoccaceae</taxon>
        <taxon>Pararhodobacter</taxon>
    </lineage>
</organism>
<evidence type="ECO:0000313" key="3">
    <source>
        <dbReference type="Proteomes" id="UP000244940"/>
    </source>
</evidence>
<evidence type="ECO:0000313" key="2">
    <source>
        <dbReference type="EMBL" id="PWE28312.1"/>
    </source>
</evidence>
<comment type="caution">
    <text evidence="2">The sequence shown here is derived from an EMBL/GenBank/DDBJ whole genome shotgun (WGS) entry which is preliminary data.</text>
</comment>